<gene>
    <name evidence="1" type="ORF">ACI1P1_02080</name>
</gene>
<sequence length="264" mass="28639">MKQRIITGLLAGGVFVAMLALGGYWFLGLVLLMAIIGYDEFIRMNGLQKQHFTRFFGMAATVCLVVPWETDRIGFGLPAESFVWLILFVLLAVTVISKNKVTIDHAAVVFVGIIYIGFGFHYMVSSRWIETDGLFWTLLTFLCIWASDAGAYFAGVAFGKTPMWPTISPKKTIEGAVGGLLLAVVVALAFHFYAPDILSIGRAAAIGVLAAAVGQMGDLIQSAYKRVKGIKDTGSILPGHGGILDRVDSWLIVFPFLCLVSLIP</sequence>
<accession>A0ACC7NR33</accession>
<proteinExistence type="predicted"/>
<evidence type="ECO:0000313" key="2">
    <source>
        <dbReference type="Proteomes" id="UP001631969"/>
    </source>
</evidence>
<comment type="caution">
    <text evidence="1">The sequence shown here is derived from an EMBL/GenBank/DDBJ whole genome shotgun (WGS) entry which is preliminary data.</text>
</comment>
<dbReference type="EMBL" id="JBJURJ010000001">
    <property type="protein sequence ID" value="MFM9327078.1"/>
    <property type="molecule type" value="Genomic_DNA"/>
</dbReference>
<protein>
    <submittedName>
        <fullName evidence="1">Phosphatidate cytidylyltransferase</fullName>
    </submittedName>
</protein>
<reference evidence="1" key="1">
    <citation type="submission" date="2024-12" db="EMBL/GenBank/DDBJ databases">
        <authorList>
            <person name="Wu N."/>
        </authorList>
    </citation>
    <scope>NUCLEOTIDE SEQUENCE</scope>
    <source>
        <strain evidence="1">P15</strain>
    </source>
</reference>
<dbReference type="Proteomes" id="UP001631969">
    <property type="component" value="Unassembled WGS sequence"/>
</dbReference>
<evidence type="ECO:0000313" key="1">
    <source>
        <dbReference type="EMBL" id="MFM9327078.1"/>
    </source>
</evidence>
<keyword evidence="1" id="KW-0548">Nucleotidyltransferase</keyword>
<keyword evidence="1" id="KW-0808">Transferase</keyword>
<name>A0ACC7NR33_9BACL</name>
<keyword evidence="2" id="KW-1185">Reference proteome</keyword>
<organism evidence="1 2">
    <name type="scientific">Paenibacillus mesotrionivorans</name>
    <dbReference type="NCBI Taxonomy" id="3160968"/>
    <lineage>
        <taxon>Bacteria</taxon>
        <taxon>Bacillati</taxon>
        <taxon>Bacillota</taxon>
        <taxon>Bacilli</taxon>
        <taxon>Bacillales</taxon>
        <taxon>Paenibacillaceae</taxon>
        <taxon>Paenibacillus</taxon>
    </lineage>
</organism>